<dbReference type="GO" id="GO:0003677">
    <property type="term" value="F:DNA binding"/>
    <property type="evidence" value="ECO:0007669"/>
    <property type="project" value="InterPro"/>
</dbReference>
<dbReference type="FunFam" id="1.10.1740.10:FF:000009">
    <property type="entry name" value="RNA polymerase sigma factor"/>
    <property type="match status" value="1"/>
</dbReference>
<dbReference type="Pfam" id="PF04542">
    <property type="entry name" value="Sigma70_r2"/>
    <property type="match status" value="1"/>
</dbReference>
<dbReference type="SUPFAM" id="SSF88946">
    <property type="entry name" value="Sigma2 domain of RNA polymerase sigma factors"/>
    <property type="match status" value="1"/>
</dbReference>
<proteinExistence type="inferred from homology"/>
<evidence type="ECO:0000256" key="4">
    <source>
        <dbReference type="ARBA" id="ARBA00023163"/>
    </source>
</evidence>
<keyword evidence="4" id="KW-0804">Transcription</keyword>
<keyword evidence="2" id="KW-0805">Transcription regulation</keyword>
<dbReference type="InterPro" id="IPR014284">
    <property type="entry name" value="RNA_pol_sigma-70_dom"/>
</dbReference>
<protein>
    <submittedName>
        <fullName evidence="7">RNA polymerase subunit sigma</fullName>
    </submittedName>
</protein>
<evidence type="ECO:0000256" key="1">
    <source>
        <dbReference type="ARBA" id="ARBA00010641"/>
    </source>
</evidence>
<dbReference type="PANTHER" id="PTHR43133">
    <property type="entry name" value="RNA POLYMERASE ECF-TYPE SIGMA FACTO"/>
    <property type="match status" value="1"/>
</dbReference>
<dbReference type="InterPro" id="IPR007627">
    <property type="entry name" value="RNA_pol_sigma70_r2"/>
</dbReference>
<dbReference type="InterPro" id="IPR013324">
    <property type="entry name" value="RNA_pol_sigma_r3/r4-like"/>
</dbReference>
<accession>A0A1R1JND9</accession>
<dbReference type="Gene3D" id="1.10.1740.10">
    <property type="match status" value="1"/>
</dbReference>
<dbReference type="GO" id="GO:0016987">
    <property type="term" value="F:sigma factor activity"/>
    <property type="evidence" value="ECO:0007669"/>
    <property type="project" value="UniProtKB-KW"/>
</dbReference>
<name>A0A1R1JND9_ALCXX</name>
<reference evidence="7 8" key="1">
    <citation type="submission" date="2016-09" db="EMBL/GenBank/DDBJ databases">
        <title>Phylogenomics of Achromobacter.</title>
        <authorList>
            <person name="Jeukens J."/>
            <person name="Freschi L."/>
            <person name="Vincent A.T."/>
            <person name="Emond-Rheault J.-G."/>
            <person name="Kukavica-Ibrulj I."/>
            <person name="Charette S.J."/>
            <person name="Levesque R.C."/>
        </authorList>
    </citation>
    <scope>NUCLEOTIDE SEQUENCE [LARGE SCALE GENOMIC DNA]</scope>
    <source>
        <strain evidence="7 8">AUS488</strain>
    </source>
</reference>
<organism evidence="7 8">
    <name type="scientific">Alcaligenes xylosoxydans xylosoxydans</name>
    <name type="common">Achromobacter xylosoxidans</name>
    <dbReference type="NCBI Taxonomy" id="85698"/>
    <lineage>
        <taxon>Bacteria</taxon>
        <taxon>Pseudomonadati</taxon>
        <taxon>Pseudomonadota</taxon>
        <taxon>Betaproteobacteria</taxon>
        <taxon>Burkholderiales</taxon>
        <taxon>Alcaligenaceae</taxon>
        <taxon>Achromobacter</taxon>
    </lineage>
</organism>
<dbReference type="InterPro" id="IPR013249">
    <property type="entry name" value="RNA_pol_sigma70_r4_t2"/>
</dbReference>
<dbReference type="NCBIfam" id="TIGR02937">
    <property type="entry name" value="sigma70-ECF"/>
    <property type="match status" value="1"/>
</dbReference>
<sequence length="170" mass="19178">MPPPPPPAPASFEALYSDHHGWLQNWLRRRLGNAFDAADLAHDTFLRVLRNLEPVREPRAYLATIAHGLMVNHWRRQDLERAYRDTLATVADTLAPSPEEGALLLDALCELDALLNQLNPKARAAFLLAHLEGHTYLEIAERLEVSERMVKKYMAQAMLHCLTAGQAWAP</sequence>
<dbReference type="Pfam" id="PF08281">
    <property type="entry name" value="Sigma70_r4_2"/>
    <property type="match status" value="1"/>
</dbReference>
<dbReference type="EMBL" id="MJMN01000035">
    <property type="protein sequence ID" value="OMG80846.1"/>
    <property type="molecule type" value="Genomic_DNA"/>
</dbReference>
<gene>
    <name evidence="7" type="ORF">BIZ92_13295</name>
</gene>
<evidence type="ECO:0000313" key="7">
    <source>
        <dbReference type="EMBL" id="OMG80846.1"/>
    </source>
</evidence>
<dbReference type="GO" id="GO:0006352">
    <property type="term" value="P:DNA-templated transcription initiation"/>
    <property type="evidence" value="ECO:0007669"/>
    <property type="project" value="InterPro"/>
</dbReference>
<dbReference type="RefSeq" id="WP_076414766.1">
    <property type="nucleotide sequence ID" value="NZ_AP028040.1"/>
</dbReference>
<dbReference type="OrthoDB" id="8654550at2"/>
<dbReference type="SUPFAM" id="SSF88659">
    <property type="entry name" value="Sigma3 and sigma4 domains of RNA polymerase sigma factors"/>
    <property type="match status" value="1"/>
</dbReference>
<feature type="domain" description="RNA polymerase sigma-70 region 2" evidence="5">
    <location>
        <begin position="15"/>
        <end position="78"/>
    </location>
</feature>
<evidence type="ECO:0000259" key="5">
    <source>
        <dbReference type="Pfam" id="PF04542"/>
    </source>
</evidence>
<dbReference type="CDD" id="cd06171">
    <property type="entry name" value="Sigma70_r4"/>
    <property type="match status" value="1"/>
</dbReference>
<dbReference type="InterPro" id="IPR039425">
    <property type="entry name" value="RNA_pol_sigma-70-like"/>
</dbReference>
<dbReference type="InterPro" id="IPR036388">
    <property type="entry name" value="WH-like_DNA-bd_sf"/>
</dbReference>
<dbReference type="InterPro" id="IPR013325">
    <property type="entry name" value="RNA_pol_sigma_r2"/>
</dbReference>
<keyword evidence="3" id="KW-0731">Sigma factor</keyword>
<comment type="caution">
    <text evidence="7">The sequence shown here is derived from an EMBL/GenBank/DDBJ whole genome shotgun (WGS) entry which is preliminary data.</text>
</comment>
<comment type="similarity">
    <text evidence="1">Belongs to the sigma-70 factor family. ECF subfamily.</text>
</comment>
<evidence type="ECO:0000259" key="6">
    <source>
        <dbReference type="Pfam" id="PF08281"/>
    </source>
</evidence>
<dbReference type="Gene3D" id="1.10.10.10">
    <property type="entry name" value="Winged helix-like DNA-binding domain superfamily/Winged helix DNA-binding domain"/>
    <property type="match status" value="1"/>
</dbReference>
<dbReference type="Proteomes" id="UP000187251">
    <property type="component" value="Unassembled WGS sequence"/>
</dbReference>
<evidence type="ECO:0000256" key="3">
    <source>
        <dbReference type="ARBA" id="ARBA00023082"/>
    </source>
</evidence>
<feature type="domain" description="RNA polymerase sigma factor 70 region 4 type 2" evidence="6">
    <location>
        <begin position="110"/>
        <end position="161"/>
    </location>
</feature>
<evidence type="ECO:0000313" key="8">
    <source>
        <dbReference type="Proteomes" id="UP000187251"/>
    </source>
</evidence>
<evidence type="ECO:0000256" key="2">
    <source>
        <dbReference type="ARBA" id="ARBA00023015"/>
    </source>
</evidence>
<dbReference type="AlphaFoldDB" id="A0A1R1JND9"/>
<dbReference type="PANTHER" id="PTHR43133:SF63">
    <property type="entry name" value="RNA POLYMERASE SIGMA FACTOR FECI-RELATED"/>
    <property type="match status" value="1"/>
</dbReference>